<dbReference type="Gene3D" id="1.10.1620.10">
    <property type="entry name" value="Ribosomal protein L39e"/>
    <property type="match status" value="1"/>
</dbReference>
<dbReference type="Pfam" id="PF00832">
    <property type="entry name" value="Ribosomal_L39"/>
    <property type="match status" value="1"/>
</dbReference>
<accession>B0E7I7</accession>
<keyword evidence="5" id="KW-1185">Reference proteome</keyword>
<dbReference type="InterPro" id="IPR023626">
    <property type="entry name" value="Ribosomal_eL39_dom_sf"/>
</dbReference>
<keyword evidence="3" id="KW-0687">Ribonucleoprotein</keyword>
<dbReference type="SUPFAM" id="SSF48662">
    <property type="entry name" value="Ribosomal protein L39e"/>
    <property type="match status" value="1"/>
</dbReference>
<dbReference type="InterPro" id="IPR000077">
    <property type="entry name" value="Ribosomal_eL39"/>
</dbReference>
<comment type="similarity">
    <text evidence="1">Belongs to the eukaryotic ribosomal protein eL39 family.</text>
</comment>
<dbReference type="VEuPathDB" id="AmoebaDB:EDI_349540"/>
<evidence type="ECO:0000256" key="2">
    <source>
        <dbReference type="ARBA" id="ARBA00022980"/>
    </source>
</evidence>
<proteinExistence type="inferred from homology"/>
<sequence>MWTFSSDDSDFIEIVYSPIGNIEEGGHDITVNTPCLLFILLKITKLLIEIVEEGWANIVPGPDMNSVGGCTLAMYLTTKNDVSNPPYDTRTLHFKFDKPNVIKNEKTISVIIMEMSSTKKSYMKTGTMISLGKDVDMSSSFIEVFKNIQVFFEWYTGHKGFSYKLKLGKKIHQNRGVPQWFRMKTGNTINYNFKRRHWNRRKMGM</sequence>
<protein>
    <submittedName>
        <fullName evidence="4">Ribosomal protein L39e, putative</fullName>
    </submittedName>
</protein>
<name>B0E7I7_ENTDS</name>
<dbReference type="PANTHER" id="PTHR19970">
    <property type="entry name" value="RIBOSOMAL PROTEIN L39E"/>
    <property type="match status" value="1"/>
</dbReference>
<gene>
    <name evidence="4" type="ORF">EDI_349540</name>
</gene>
<dbReference type="RefSeq" id="XP_001734341.1">
    <property type="nucleotide sequence ID" value="XM_001734289.1"/>
</dbReference>
<dbReference type="OrthoDB" id="28027at2759"/>
<dbReference type="OMA" id="FFEWYTG"/>
<evidence type="ECO:0000256" key="1">
    <source>
        <dbReference type="ARBA" id="ARBA00009339"/>
    </source>
</evidence>
<evidence type="ECO:0000256" key="3">
    <source>
        <dbReference type="ARBA" id="ARBA00023274"/>
    </source>
</evidence>
<dbReference type="eggNOG" id="KOG0002">
    <property type="taxonomic scope" value="Eukaryota"/>
</dbReference>
<dbReference type="GO" id="GO:0006412">
    <property type="term" value="P:translation"/>
    <property type="evidence" value="ECO:0007669"/>
    <property type="project" value="InterPro"/>
</dbReference>
<dbReference type="AlphaFoldDB" id="B0E7I7"/>
<reference evidence="5" key="1">
    <citation type="submission" date="2007-12" db="EMBL/GenBank/DDBJ databases">
        <title>Annotation of Entamoeba dispar SAW760.</title>
        <authorList>
            <person name="Lorenzi H."/>
            <person name="Inman J."/>
            <person name="Schobel S."/>
            <person name="Amedeo P."/>
            <person name="Caler E."/>
        </authorList>
    </citation>
    <scope>NUCLEOTIDE SEQUENCE [LARGE SCALE GENOMIC DNA]</scope>
    <source>
        <strain evidence="5">ATCC PRA-260 / SAW760</strain>
    </source>
</reference>
<evidence type="ECO:0000313" key="5">
    <source>
        <dbReference type="Proteomes" id="UP000008076"/>
    </source>
</evidence>
<dbReference type="GO" id="GO:0003735">
    <property type="term" value="F:structural constituent of ribosome"/>
    <property type="evidence" value="ECO:0007669"/>
    <property type="project" value="InterPro"/>
</dbReference>
<keyword evidence="2 4" id="KW-0689">Ribosomal protein</keyword>
<organism evidence="5">
    <name type="scientific">Entamoeba dispar (strain ATCC PRA-260 / SAW760)</name>
    <dbReference type="NCBI Taxonomy" id="370354"/>
    <lineage>
        <taxon>Eukaryota</taxon>
        <taxon>Amoebozoa</taxon>
        <taxon>Evosea</taxon>
        <taxon>Archamoebae</taxon>
        <taxon>Mastigamoebida</taxon>
        <taxon>Entamoebidae</taxon>
        <taxon>Entamoeba</taxon>
    </lineage>
</organism>
<dbReference type="GO" id="GO:0022625">
    <property type="term" value="C:cytosolic large ribosomal subunit"/>
    <property type="evidence" value="ECO:0007669"/>
    <property type="project" value="TreeGrafter"/>
</dbReference>
<dbReference type="GeneID" id="5879238"/>
<dbReference type="PANTHER" id="PTHR19970:SF0">
    <property type="entry name" value="LARGE RIBOSOMAL SUBUNIT PROTEIN EL39"/>
    <property type="match status" value="1"/>
</dbReference>
<dbReference type="KEGG" id="edi:EDI_349540"/>
<dbReference type="FunFam" id="1.10.1620.10:FF:000001">
    <property type="entry name" value="60S ribosomal protein-like L39"/>
    <property type="match status" value="1"/>
</dbReference>
<dbReference type="Proteomes" id="UP000008076">
    <property type="component" value="Unassembled WGS sequence"/>
</dbReference>
<dbReference type="EMBL" id="DS548022">
    <property type="protein sequence ID" value="EDR29515.1"/>
    <property type="molecule type" value="Genomic_DNA"/>
</dbReference>
<evidence type="ECO:0000313" key="4">
    <source>
        <dbReference type="EMBL" id="EDR29515.1"/>
    </source>
</evidence>